<gene>
    <name evidence="2" type="ORF">PanWU01x14_299110</name>
</gene>
<evidence type="ECO:0000259" key="1">
    <source>
        <dbReference type="Pfam" id="PF14576"/>
    </source>
</evidence>
<dbReference type="OrthoDB" id="1450372at2759"/>
<proteinExistence type="predicted"/>
<comment type="caution">
    <text evidence="2">The sequence shown here is derived from an EMBL/GenBank/DDBJ whole genome shotgun (WGS) entry which is preliminary data.</text>
</comment>
<protein>
    <submittedName>
        <fullName evidence="2">Sieve element occlusion, N-terminal</fullName>
    </submittedName>
</protein>
<keyword evidence="3" id="KW-1185">Reference proteome</keyword>
<organism evidence="2 3">
    <name type="scientific">Parasponia andersonii</name>
    <name type="common">Sponia andersonii</name>
    <dbReference type="NCBI Taxonomy" id="3476"/>
    <lineage>
        <taxon>Eukaryota</taxon>
        <taxon>Viridiplantae</taxon>
        <taxon>Streptophyta</taxon>
        <taxon>Embryophyta</taxon>
        <taxon>Tracheophyta</taxon>
        <taxon>Spermatophyta</taxon>
        <taxon>Magnoliopsida</taxon>
        <taxon>eudicotyledons</taxon>
        <taxon>Gunneridae</taxon>
        <taxon>Pentapetalae</taxon>
        <taxon>rosids</taxon>
        <taxon>fabids</taxon>
        <taxon>Rosales</taxon>
        <taxon>Cannabaceae</taxon>
        <taxon>Parasponia</taxon>
    </lineage>
</organism>
<reference evidence="3" key="1">
    <citation type="submission" date="2016-06" db="EMBL/GenBank/DDBJ databases">
        <title>Parallel loss of symbiosis genes in relatives of nitrogen-fixing non-legume Parasponia.</title>
        <authorList>
            <person name="Van Velzen R."/>
            <person name="Holmer R."/>
            <person name="Bu F."/>
            <person name="Rutten L."/>
            <person name="Van Zeijl A."/>
            <person name="Liu W."/>
            <person name="Santuari L."/>
            <person name="Cao Q."/>
            <person name="Sharma T."/>
            <person name="Shen D."/>
            <person name="Roswanjaya Y."/>
            <person name="Wardhani T."/>
            <person name="Kalhor M.S."/>
            <person name="Jansen J."/>
            <person name="Van den Hoogen J."/>
            <person name="Gungor B."/>
            <person name="Hartog M."/>
            <person name="Hontelez J."/>
            <person name="Verver J."/>
            <person name="Yang W.-C."/>
            <person name="Schijlen E."/>
            <person name="Repin R."/>
            <person name="Schilthuizen M."/>
            <person name="Schranz E."/>
            <person name="Heidstra R."/>
            <person name="Miyata K."/>
            <person name="Fedorova E."/>
            <person name="Kohlen W."/>
            <person name="Bisseling T."/>
            <person name="Smit S."/>
            <person name="Geurts R."/>
        </authorList>
    </citation>
    <scope>NUCLEOTIDE SEQUENCE [LARGE SCALE GENOMIC DNA]</scope>
    <source>
        <strain evidence="3">cv. WU1-14</strain>
    </source>
</reference>
<accession>A0A2P5AUB3</accession>
<sequence>MSSVTLRALLATGQAETAPASNQIQVGEPISVLAVPDNMIMDLIYESHVHADASFDDESLYLVVENILKHATQVVDKVVQAETAPASNQIQVGEPISVLAVPDNMIMDLIYESHVHADASFDDESLYLVVENILKHATQVVDKVVQYLELRRENLLNA</sequence>
<evidence type="ECO:0000313" key="3">
    <source>
        <dbReference type="Proteomes" id="UP000237105"/>
    </source>
</evidence>
<dbReference type="AlphaFoldDB" id="A0A2P5AUB3"/>
<dbReference type="EMBL" id="JXTB01000445">
    <property type="protein sequence ID" value="PON40144.1"/>
    <property type="molecule type" value="Genomic_DNA"/>
</dbReference>
<evidence type="ECO:0000313" key="2">
    <source>
        <dbReference type="EMBL" id="PON40144.1"/>
    </source>
</evidence>
<name>A0A2P5AUB3_PARAD</name>
<feature type="domain" description="Sieve element occlusion N-terminal" evidence="1">
    <location>
        <begin position="103"/>
        <end position="149"/>
    </location>
</feature>
<dbReference type="Proteomes" id="UP000237105">
    <property type="component" value="Unassembled WGS sequence"/>
</dbReference>
<dbReference type="InterPro" id="IPR027942">
    <property type="entry name" value="SEO_N"/>
</dbReference>
<feature type="domain" description="Sieve element occlusion N-terminal" evidence="1">
    <location>
        <begin position="37"/>
        <end position="85"/>
    </location>
</feature>
<dbReference type="Pfam" id="PF14576">
    <property type="entry name" value="SEO_N"/>
    <property type="match status" value="2"/>
</dbReference>